<organism evidence="2 3">
    <name type="scientific">Pseudolactococcus reticulitermitis</name>
    <dbReference type="NCBI Taxonomy" id="2025039"/>
    <lineage>
        <taxon>Bacteria</taxon>
        <taxon>Bacillati</taxon>
        <taxon>Bacillota</taxon>
        <taxon>Bacilli</taxon>
        <taxon>Lactobacillales</taxon>
        <taxon>Streptococcaceae</taxon>
        <taxon>Pseudolactococcus</taxon>
    </lineage>
</organism>
<dbReference type="OrthoDB" id="2242807at2"/>
<keyword evidence="1" id="KW-1133">Transmembrane helix</keyword>
<accession>A0A224X5H5</accession>
<evidence type="ECO:0000256" key="1">
    <source>
        <dbReference type="SAM" id="Phobius"/>
    </source>
</evidence>
<sequence length="108" mass="12378">MLKFIGGYITVAFTVLYTFQLLEMIEIGDYAMFVGMLVLTFILRKDGKIKEIIASNVCLLAIIVILWFSNHTFRYIQNTSMLLIFIGAMLIAELFGGLWGRKFARDQL</sequence>
<feature type="transmembrane region" description="Helical" evidence="1">
    <location>
        <begin position="5"/>
        <end position="21"/>
    </location>
</feature>
<keyword evidence="1" id="KW-0812">Transmembrane</keyword>
<dbReference type="Proteomes" id="UP000218689">
    <property type="component" value="Unassembled WGS sequence"/>
</dbReference>
<feature type="transmembrane region" description="Helical" evidence="1">
    <location>
        <begin position="52"/>
        <end position="69"/>
    </location>
</feature>
<feature type="transmembrane region" description="Helical" evidence="1">
    <location>
        <begin position="27"/>
        <end position="43"/>
    </location>
</feature>
<name>A0A224X5H5_9LACT</name>
<evidence type="ECO:0000313" key="2">
    <source>
        <dbReference type="EMBL" id="GAX47876.1"/>
    </source>
</evidence>
<evidence type="ECO:0000313" key="3">
    <source>
        <dbReference type="Proteomes" id="UP000218689"/>
    </source>
</evidence>
<keyword evidence="1" id="KW-0472">Membrane</keyword>
<keyword evidence="3" id="KW-1185">Reference proteome</keyword>
<dbReference type="RefSeq" id="WP_094784914.1">
    <property type="nucleotide sequence ID" value="NZ_BEDT01000003.1"/>
</dbReference>
<proteinExistence type="predicted"/>
<feature type="transmembrane region" description="Helical" evidence="1">
    <location>
        <begin position="81"/>
        <end position="100"/>
    </location>
</feature>
<dbReference type="EMBL" id="BEDT01000003">
    <property type="protein sequence ID" value="GAX47876.1"/>
    <property type="molecule type" value="Genomic_DNA"/>
</dbReference>
<dbReference type="AlphaFoldDB" id="A0A224X5H5"/>
<comment type="caution">
    <text evidence="2">The sequence shown here is derived from an EMBL/GenBank/DDBJ whole genome shotgun (WGS) entry which is preliminary data.</text>
</comment>
<protein>
    <submittedName>
        <fullName evidence="2">Uncharacterized protein</fullName>
    </submittedName>
</protein>
<gene>
    <name evidence="2" type="ORF">RsY01_1480</name>
</gene>
<reference evidence="3" key="1">
    <citation type="submission" date="2017-08" db="EMBL/GenBank/DDBJ databases">
        <title>Draft genome sequence of Lactococcus sp. strain Rs-Y01, isolated from the gut of the lower termite Reticulitermes speratus.</title>
        <authorList>
            <person name="Ohkuma M."/>
            <person name="Yuki M."/>
        </authorList>
    </citation>
    <scope>NUCLEOTIDE SEQUENCE [LARGE SCALE GENOMIC DNA]</scope>
    <source>
        <strain evidence="3">Rs-Y01</strain>
    </source>
</reference>